<dbReference type="InterPro" id="IPR011662">
    <property type="entry name" value="Secretin/TonB_short_N"/>
</dbReference>
<proteinExistence type="inferred from homology"/>
<keyword evidence="5 10" id="KW-0812">Transmembrane</keyword>
<dbReference type="InterPro" id="IPR037066">
    <property type="entry name" value="Plug_dom_sf"/>
</dbReference>
<dbReference type="FunFam" id="2.60.40.1120:FF:000003">
    <property type="entry name" value="Outer membrane protein Omp121"/>
    <property type="match status" value="1"/>
</dbReference>
<dbReference type="InterPro" id="IPR008969">
    <property type="entry name" value="CarboxyPept-like_regulatory"/>
</dbReference>
<keyword evidence="9 10" id="KW-0998">Cell outer membrane</keyword>
<dbReference type="EMBL" id="LFJV01000004">
    <property type="protein sequence ID" value="KMM35384.1"/>
    <property type="molecule type" value="Genomic_DNA"/>
</dbReference>
<name>A0A0J6CTB7_9BACT</name>
<evidence type="ECO:0000256" key="5">
    <source>
        <dbReference type="ARBA" id="ARBA00022692"/>
    </source>
</evidence>
<evidence type="ECO:0000256" key="9">
    <source>
        <dbReference type="ARBA" id="ARBA00023237"/>
    </source>
</evidence>
<comment type="caution">
    <text evidence="13">The sequence shown here is derived from an EMBL/GenBank/DDBJ whole genome shotgun (WGS) entry which is preliminary data.</text>
</comment>
<evidence type="ECO:0000256" key="7">
    <source>
        <dbReference type="ARBA" id="ARBA00023077"/>
    </source>
</evidence>
<organism evidence="13 14">
    <name type="scientific">Parabacteroides goldsteinii</name>
    <dbReference type="NCBI Taxonomy" id="328812"/>
    <lineage>
        <taxon>Bacteria</taxon>
        <taxon>Pseudomonadati</taxon>
        <taxon>Bacteroidota</taxon>
        <taxon>Bacteroidia</taxon>
        <taxon>Bacteroidales</taxon>
        <taxon>Tannerellaceae</taxon>
        <taxon>Parabacteroides</taxon>
    </lineage>
</organism>
<evidence type="ECO:0000256" key="4">
    <source>
        <dbReference type="ARBA" id="ARBA00022496"/>
    </source>
</evidence>
<dbReference type="PROSITE" id="PS52016">
    <property type="entry name" value="TONB_DEPENDENT_REC_3"/>
    <property type="match status" value="1"/>
</dbReference>
<keyword evidence="6" id="KW-0408">Iron</keyword>
<dbReference type="GO" id="GO:0009279">
    <property type="term" value="C:cell outer membrane"/>
    <property type="evidence" value="ECO:0007669"/>
    <property type="project" value="UniProtKB-SubCell"/>
</dbReference>
<evidence type="ECO:0000256" key="3">
    <source>
        <dbReference type="ARBA" id="ARBA00022452"/>
    </source>
</evidence>
<dbReference type="GO" id="GO:0006826">
    <property type="term" value="P:iron ion transport"/>
    <property type="evidence" value="ECO:0007669"/>
    <property type="project" value="UniProtKB-KW"/>
</dbReference>
<gene>
    <name evidence="13" type="ORF">ACM15_01740</name>
</gene>
<evidence type="ECO:0000313" key="14">
    <source>
        <dbReference type="Proteomes" id="UP000036166"/>
    </source>
</evidence>
<dbReference type="NCBIfam" id="TIGR04057">
    <property type="entry name" value="SusC_RagA_signa"/>
    <property type="match status" value="1"/>
</dbReference>
<dbReference type="InterPro" id="IPR023997">
    <property type="entry name" value="TonB-dep_OMP_SusC/RagA_CS"/>
</dbReference>
<dbReference type="InterPro" id="IPR036942">
    <property type="entry name" value="Beta-barrel_TonB_sf"/>
</dbReference>
<dbReference type="PATRIC" id="fig|328812.4.peg.3324"/>
<evidence type="ECO:0000256" key="6">
    <source>
        <dbReference type="ARBA" id="ARBA00023004"/>
    </source>
</evidence>
<dbReference type="SUPFAM" id="SSF49464">
    <property type="entry name" value="Carboxypeptidase regulatory domain-like"/>
    <property type="match status" value="1"/>
</dbReference>
<dbReference type="SUPFAM" id="SSF56935">
    <property type="entry name" value="Porins"/>
    <property type="match status" value="1"/>
</dbReference>
<dbReference type="Pfam" id="PF13715">
    <property type="entry name" value="CarbopepD_reg_2"/>
    <property type="match status" value="1"/>
</dbReference>
<reference evidence="13 14" key="1">
    <citation type="submission" date="2015-06" db="EMBL/GenBank/DDBJ databases">
        <title>Draft Genome Sequence of Parabacteroides goldsteinii with Putative Novel Metallo-Beta-Lactamases Isolated from a Blood Culture from a Human Patient.</title>
        <authorList>
            <person name="Krogh T.J."/>
            <person name="Agergaard C.N."/>
            <person name="Moller-Jensen J."/>
            <person name="Justesen U.S."/>
        </authorList>
    </citation>
    <scope>NUCLEOTIDE SEQUENCE [LARGE SCALE GENOMIC DNA]</scope>
    <source>
        <strain evidence="13 14">910340</strain>
    </source>
</reference>
<keyword evidence="2 10" id="KW-0813">Transport</keyword>
<dbReference type="Proteomes" id="UP000036166">
    <property type="component" value="Unassembled WGS sequence"/>
</dbReference>
<dbReference type="Gene3D" id="2.60.40.1120">
    <property type="entry name" value="Carboxypeptidase-like, regulatory domain"/>
    <property type="match status" value="1"/>
</dbReference>
<evidence type="ECO:0000256" key="10">
    <source>
        <dbReference type="PROSITE-ProRule" id="PRU01360"/>
    </source>
</evidence>
<evidence type="ECO:0000259" key="12">
    <source>
        <dbReference type="SMART" id="SM00965"/>
    </source>
</evidence>
<dbReference type="Pfam" id="PF00593">
    <property type="entry name" value="TonB_dep_Rec_b-barrel"/>
    <property type="match status" value="1"/>
</dbReference>
<evidence type="ECO:0000256" key="8">
    <source>
        <dbReference type="ARBA" id="ARBA00023136"/>
    </source>
</evidence>
<comment type="similarity">
    <text evidence="10 11">Belongs to the TonB-dependent receptor family.</text>
</comment>
<evidence type="ECO:0000256" key="2">
    <source>
        <dbReference type="ARBA" id="ARBA00022448"/>
    </source>
</evidence>
<keyword evidence="4" id="KW-0406">Ion transport</keyword>
<dbReference type="AlphaFoldDB" id="A0A0J6CTB7"/>
<accession>A0A0J6CTB7</accession>
<dbReference type="NCBIfam" id="TIGR04056">
    <property type="entry name" value="OMP_RagA_SusC"/>
    <property type="match status" value="1"/>
</dbReference>
<dbReference type="InterPro" id="IPR000531">
    <property type="entry name" value="Beta-barrel_TonB"/>
</dbReference>
<dbReference type="Pfam" id="PF07715">
    <property type="entry name" value="Plug"/>
    <property type="match status" value="1"/>
</dbReference>
<evidence type="ECO:0000256" key="1">
    <source>
        <dbReference type="ARBA" id="ARBA00004571"/>
    </source>
</evidence>
<dbReference type="Gene3D" id="2.40.170.20">
    <property type="entry name" value="TonB-dependent receptor, beta-barrel domain"/>
    <property type="match status" value="1"/>
</dbReference>
<dbReference type="InterPro" id="IPR023996">
    <property type="entry name" value="TonB-dep_OMP_SusC/RagA"/>
</dbReference>
<dbReference type="SMART" id="SM00965">
    <property type="entry name" value="STN"/>
    <property type="match status" value="1"/>
</dbReference>
<keyword evidence="4" id="KW-0410">Iron transport</keyword>
<dbReference type="Gene3D" id="2.170.130.10">
    <property type="entry name" value="TonB-dependent receptor, plug domain"/>
    <property type="match status" value="1"/>
</dbReference>
<protein>
    <recommendedName>
        <fullName evidence="12">Secretin/TonB short N-terminal domain-containing protein</fullName>
    </recommendedName>
</protein>
<keyword evidence="7 11" id="KW-0798">TonB box</keyword>
<evidence type="ECO:0000256" key="11">
    <source>
        <dbReference type="RuleBase" id="RU003357"/>
    </source>
</evidence>
<feature type="domain" description="Secretin/TonB short N-terminal" evidence="12">
    <location>
        <begin position="72"/>
        <end position="122"/>
    </location>
</feature>
<sequence>MNKESLPDILLIKRFRRKQFFRIMKITTLLLFMFIFCLHAENSNSQNISVTIQENDARLENVLNEIEKQTDYLFIYNKYVNVNRKVSIDLNKSSLEEALKNLFDGTNVKYSFDGSYILLTPKNDAPNKTISSNAQQKDLISGKVTDNHGETIVGANVVVKGSTSVGTITDINGNFSIQVPDKAVLIVSYIGYLSQEVEIKGQRPIRVVLTEDTQALEEVVVIGYGTAKRRDLTGAIASVKAEKMEVEAPRDITDLMRGTAAGLNVGMSTSAKGDLTPQIRGVNTLTAGSSPTIVVDGVIYYGSLSDINTNDVVSIDVLKDASSAAVYGSQAANGVIVITTKKGKGKSDGSATVTFNANVGFVQSANQMPILDGKKYLKYRQDYQMGNSSSDYLTKFPEIYTNPFELNGTGVNPLDWYNYNQKTPVSSVSDEDLTRAWLSRLQLYTPEIDNYLAGIETNWADLVLHKGLQQDYTVSVSNRTDKVNYHWSLGYVDRDGIIVGDNYKNLRTRLNLDSKITNFLTIGMNANFAIRDESSQPADWKAMAKNSPYASNNLDDPESLYRYYVAGDNSTTNPLYAREYRDQSQKYYSLNANLYAKVQLPFGIEYQLNYTPYLQWYHKFYHQYADSEVETKGGTSERQHDIKSHWTVDNILRWKKEFNKTHNLELTLLANAEKKETWSTIAATYGFNPSDVLGYHNLSSGLNPTNQSSDTYWTGDALMARVFYSFQNKYMLTASVRRDGYSAFGINNKRATFPSVALGYVFTSEKFMENTNHWLNYGKLRFSWGQNGNRDIGQYAALSNMKTNPLTYIGPDGTVYTSTYIYVNTMANNNLRWERTESYNLGLDFSLFNDIIGGSLEVYSGTTKDLLVERSLPSITGFSNVTANLGKLRNKGLELTLNANIFREANFEWSASSTFSMNRRKIVALYGDKENVSDENGNIIGQKESDDPTNGWFIGQDPDRIWAYDRIGVWQLGEEEAAAVYGCKPGDFKYKDQNGDGVMNTEDKVFQGYKTPRYRWSMRNDFTIRKNFTVSFTMYSYFGHYGAFDEAANYNSGAPYKFSSYDMPRWTKDNPTNDYARISSYNAGTNWVKKSFLRLDNISVSYNVPKTFLQKFAIQNMRFTVTARNVAVWSPHWTFWDPENGSLSPRSFNLGINFTL</sequence>
<dbReference type="Pfam" id="PF07660">
    <property type="entry name" value="STN"/>
    <property type="match status" value="1"/>
</dbReference>
<dbReference type="InterPro" id="IPR039426">
    <property type="entry name" value="TonB-dep_rcpt-like"/>
</dbReference>
<keyword evidence="3 10" id="KW-1134">Transmembrane beta strand</keyword>
<dbReference type="InterPro" id="IPR012910">
    <property type="entry name" value="Plug_dom"/>
</dbReference>
<keyword evidence="8 10" id="KW-0472">Membrane</keyword>
<comment type="subcellular location">
    <subcellularLocation>
        <location evidence="1 10">Cell outer membrane</location>
        <topology evidence="1 10">Multi-pass membrane protein</topology>
    </subcellularLocation>
</comment>
<dbReference type="RefSeq" id="WP_048314180.1">
    <property type="nucleotide sequence ID" value="NZ_CAOXUN010000002.1"/>
</dbReference>
<evidence type="ECO:0000313" key="13">
    <source>
        <dbReference type="EMBL" id="KMM35384.1"/>
    </source>
</evidence>